<comment type="similarity">
    <text evidence="3 15">Belongs to the peptidase S11 family.</text>
</comment>
<reference evidence="18 19" key="1">
    <citation type="submission" date="2015-08" db="EMBL/GenBank/DDBJ databases">
        <title>Draft Genome Sequence of Bacillus vietnamensis UCD-SED5.</title>
        <authorList>
            <person name="Lee R.D."/>
            <person name="Jospin G."/>
            <person name="Lang J.M."/>
            <person name="Coil D.A."/>
            <person name="Eisen J.A."/>
        </authorList>
    </citation>
    <scope>NUCLEOTIDE SEQUENCE [LARGE SCALE GENOMIC DNA]</scope>
    <source>
        <strain evidence="18 19">UCD-SED5</strain>
    </source>
</reference>
<evidence type="ECO:0000256" key="2">
    <source>
        <dbReference type="ARBA" id="ARBA00004752"/>
    </source>
</evidence>
<feature type="active site" description="Proton acceptor" evidence="13">
    <location>
        <position position="67"/>
    </location>
</feature>
<evidence type="ECO:0000256" key="1">
    <source>
        <dbReference type="ARBA" id="ARBA00003217"/>
    </source>
</evidence>
<evidence type="ECO:0000256" key="7">
    <source>
        <dbReference type="ARBA" id="ARBA00022729"/>
    </source>
</evidence>
<evidence type="ECO:0000256" key="14">
    <source>
        <dbReference type="PIRSR" id="PIRSR618044-2"/>
    </source>
</evidence>
<evidence type="ECO:0000256" key="4">
    <source>
        <dbReference type="ARBA" id="ARBA00012448"/>
    </source>
</evidence>
<dbReference type="PANTHER" id="PTHR21581">
    <property type="entry name" value="D-ALANYL-D-ALANINE CARBOXYPEPTIDASE"/>
    <property type="match status" value="1"/>
</dbReference>
<organism evidence="18 19">
    <name type="scientific">Rossellomorea vietnamensis</name>
    <dbReference type="NCBI Taxonomy" id="218284"/>
    <lineage>
        <taxon>Bacteria</taxon>
        <taxon>Bacillati</taxon>
        <taxon>Bacillota</taxon>
        <taxon>Bacilli</taxon>
        <taxon>Bacillales</taxon>
        <taxon>Bacillaceae</taxon>
        <taxon>Rossellomorea</taxon>
    </lineage>
</organism>
<evidence type="ECO:0000256" key="12">
    <source>
        <dbReference type="ARBA" id="ARBA00034000"/>
    </source>
</evidence>
<dbReference type="GO" id="GO:0009002">
    <property type="term" value="F:serine-type D-Ala-D-Ala carboxypeptidase activity"/>
    <property type="evidence" value="ECO:0007669"/>
    <property type="project" value="UniProtKB-EC"/>
</dbReference>
<comment type="function">
    <text evidence="1">Removes C-terminal D-alanyl residues from sugar-peptide cell wall precursors.</text>
</comment>
<dbReference type="GO" id="GO:0071555">
    <property type="term" value="P:cell wall organization"/>
    <property type="evidence" value="ECO:0007669"/>
    <property type="project" value="UniProtKB-KW"/>
</dbReference>
<keyword evidence="8" id="KW-0378">Hydrolase</keyword>
<dbReference type="PATRIC" id="fig|218284.4.peg.3043"/>
<dbReference type="AlphaFoldDB" id="A0A0P6VXT2"/>
<dbReference type="InterPro" id="IPR037167">
    <property type="entry name" value="Peptidase_S11_C_sf"/>
</dbReference>
<dbReference type="EMBL" id="LIXZ01000036">
    <property type="protein sequence ID" value="KPL57625.1"/>
    <property type="molecule type" value="Genomic_DNA"/>
</dbReference>
<dbReference type="Pfam" id="PF07943">
    <property type="entry name" value="PBP5_C"/>
    <property type="match status" value="1"/>
</dbReference>
<gene>
    <name evidence="18" type="ORF">AM506_21195</name>
</gene>
<evidence type="ECO:0000256" key="11">
    <source>
        <dbReference type="ARBA" id="ARBA00023316"/>
    </source>
</evidence>
<evidence type="ECO:0000256" key="10">
    <source>
        <dbReference type="ARBA" id="ARBA00022984"/>
    </source>
</evidence>
<dbReference type="GO" id="GO:0009252">
    <property type="term" value="P:peptidoglycan biosynthetic process"/>
    <property type="evidence" value="ECO:0007669"/>
    <property type="project" value="UniProtKB-UniPathway"/>
</dbReference>
<dbReference type="GO" id="GO:0008360">
    <property type="term" value="P:regulation of cell shape"/>
    <property type="evidence" value="ECO:0007669"/>
    <property type="project" value="UniProtKB-KW"/>
</dbReference>
<dbReference type="PRINTS" id="PR00725">
    <property type="entry name" value="DADACBPTASE1"/>
</dbReference>
<evidence type="ECO:0000256" key="15">
    <source>
        <dbReference type="RuleBase" id="RU004016"/>
    </source>
</evidence>
<dbReference type="Proteomes" id="UP000050398">
    <property type="component" value="Unassembled WGS sequence"/>
</dbReference>
<comment type="pathway">
    <text evidence="2">Cell wall biogenesis; peptidoglycan biosynthesis.</text>
</comment>
<proteinExistence type="inferred from homology"/>
<feature type="chain" id="PRO_5006131922" description="serine-type D-Ala-D-Ala carboxypeptidase" evidence="16">
    <location>
        <begin position="30"/>
        <end position="451"/>
    </location>
</feature>
<keyword evidence="10" id="KW-0573">Peptidoglycan synthesis</keyword>
<dbReference type="InterPro" id="IPR012907">
    <property type="entry name" value="Peptidase_S11_C"/>
</dbReference>
<dbReference type="Pfam" id="PF00768">
    <property type="entry name" value="Peptidase_S11"/>
    <property type="match status" value="1"/>
</dbReference>
<feature type="active site" description="Acyl-ester intermediate" evidence="13">
    <location>
        <position position="64"/>
    </location>
</feature>
<evidence type="ECO:0000313" key="19">
    <source>
        <dbReference type="Proteomes" id="UP000050398"/>
    </source>
</evidence>
<feature type="signal peptide" evidence="16">
    <location>
        <begin position="1"/>
        <end position="29"/>
    </location>
</feature>
<evidence type="ECO:0000313" key="18">
    <source>
        <dbReference type="EMBL" id="KPL57625.1"/>
    </source>
</evidence>
<evidence type="ECO:0000259" key="17">
    <source>
        <dbReference type="SMART" id="SM00936"/>
    </source>
</evidence>
<dbReference type="EC" id="3.4.16.4" evidence="4"/>
<sequence>MKRSWIQKSFVCMMVFMMAMSMVQKPANAQGDLDVNAKAAILVEASTGKILYEKNSDTAQGIASMTKMMTEYVLLEAVKEGKVKWDQTYTVPTKISNMSHNDNLSNVPLREEGTYKIKDLYEAMAIESANAAAMAIAETVAGSQEKFVKMMNDKAKELGLENYKFVNVTGLNNKDLAPYVDQVVGGADEENVMSAKDTATLAYRLMKDFPEILKTSGIAKKTFAEGTEDAFNMKNWNWMLPGLIREYEGMDGLKTGTTDFAGGCFTGTAERDGMRYITVVMNVDISSGENSYDARFNETRKMLDYAFSNFTMEEVLPADYKVKGHKTLPVQKGKEKEVQIKTDSPLSMVVKNGEEDQYKPKFVLDKKKLNDDGELTAPVKEGEKVGYVMLEAKGKKDLGYLTDKGTNASKASVVTVDGVEKANWFVLSMRAVGGFFGDIWDSITSTVKGWF</sequence>
<comment type="caution">
    <text evidence="18">The sequence shown here is derived from an EMBL/GenBank/DDBJ whole genome shotgun (WGS) entry which is preliminary data.</text>
</comment>
<dbReference type="eggNOG" id="COG1686">
    <property type="taxonomic scope" value="Bacteria"/>
</dbReference>
<dbReference type="PANTHER" id="PTHR21581:SF11">
    <property type="entry name" value="D-ALANYL-D-ALANINE CARBOXYPEPTIDASE DACA"/>
    <property type="match status" value="1"/>
</dbReference>
<feature type="domain" description="Peptidase S11 D-Ala-D-Ala carboxypeptidase A C-terminal" evidence="17">
    <location>
        <begin position="310"/>
        <end position="421"/>
    </location>
</feature>
<keyword evidence="6" id="KW-0645">Protease</keyword>
<evidence type="ECO:0000256" key="16">
    <source>
        <dbReference type="SAM" id="SignalP"/>
    </source>
</evidence>
<keyword evidence="7 16" id="KW-0732">Signal</keyword>
<accession>A0A0P6VXT2</accession>
<keyword evidence="9" id="KW-0133">Cell shape</keyword>
<dbReference type="InterPro" id="IPR001967">
    <property type="entry name" value="Peptidase_S11_N"/>
</dbReference>
<evidence type="ECO:0000256" key="9">
    <source>
        <dbReference type="ARBA" id="ARBA00022960"/>
    </source>
</evidence>
<comment type="catalytic activity">
    <reaction evidence="12">
        <text>Preferential cleavage: (Ac)2-L-Lys-D-Ala-|-D-Ala. Also transpeptidation of peptidyl-alanyl moieties that are N-acyl substituents of D-alanine.</text>
        <dbReference type="EC" id="3.4.16.4"/>
    </reaction>
</comment>
<dbReference type="InterPro" id="IPR015956">
    <property type="entry name" value="Peniciliin-bd_prot_C_sf"/>
</dbReference>
<evidence type="ECO:0000256" key="5">
    <source>
        <dbReference type="ARBA" id="ARBA00022645"/>
    </source>
</evidence>
<dbReference type="Gene3D" id="2.60.410.10">
    <property type="entry name" value="D-Ala-D-Ala carboxypeptidase, C-terminal domain"/>
    <property type="match status" value="1"/>
</dbReference>
<evidence type="ECO:0000256" key="8">
    <source>
        <dbReference type="ARBA" id="ARBA00022801"/>
    </source>
</evidence>
<dbReference type="InterPro" id="IPR012338">
    <property type="entry name" value="Beta-lactam/transpept-like"/>
</dbReference>
<keyword evidence="5 18" id="KW-0121">Carboxypeptidase</keyword>
<dbReference type="SMART" id="SM00936">
    <property type="entry name" value="PBP5_C"/>
    <property type="match status" value="1"/>
</dbReference>
<dbReference type="InterPro" id="IPR018044">
    <property type="entry name" value="Peptidase_S11"/>
</dbReference>
<dbReference type="SUPFAM" id="SSF56601">
    <property type="entry name" value="beta-lactamase/transpeptidase-like"/>
    <property type="match status" value="1"/>
</dbReference>
<dbReference type="UniPathway" id="UPA00219"/>
<evidence type="ECO:0000256" key="6">
    <source>
        <dbReference type="ARBA" id="ARBA00022670"/>
    </source>
</evidence>
<protein>
    <recommendedName>
        <fullName evidence="4">serine-type D-Ala-D-Ala carboxypeptidase</fullName>
        <ecNumber evidence="4">3.4.16.4</ecNumber>
    </recommendedName>
</protein>
<feature type="active site" evidence="13">
    <location>
        <position position="128"/>
    </location>
</feature>
<evidence type="ECO:0000256" key="13">
    <source>
        <dbReference type="PIRSR" id="PIRSR618044-1"/>
    </source>
</evidence>
<name>A0A0P6VXT2_9BACI</name>
<feature type="binding site" evidence="14">
    <location>
        <position position="254"/>
    </location>
    <ligand>
        <name>substrate</name>
    </ligand>
</feature>
<dbReference type="Gene3D" id="3.40.710.10">
    <property type="entry name" value="DD-peptidase/beta-lactamase superfamily"/>
    <property type="match status" value="1"/>
</dbReference>
<keyword evidence="11" id="KW-0961">Cell wall biogenesis/degradation</keyword>
<dbReference type="OrthoDB" id="9791132at2"/>
<evidence type="ECO:0000256" key="3">
    <source>
        <dbReference type="ARBA" id="ARBA00007164"/>
    </source>
</evidence>
<dbReference type="SUPFAM" id="SSF69189">
    <property type="entry name" value="Penicillin-binding protein associated domain"/>
    <property type="match status" value="1"/>
</dbReference>
<dbReference type="GO" id="GO:0006508">
    <property type="term" value="P:proteolysis"/>
    <property type="evidence" value="ECO:0007669"/>
    <property type="project" value="UniProtKB-KW"/>
</dbReference>